<sequence>MVSRVSTVAFQGIDGVPVDVQVMVAPGKVGMQMLRWIKF</sequence>
<dbReference type="eggNOG" id="COG0606">
    <property type="taxonomic scope" value="Bacteria"/>
</dbReference>
<protein>
    <submittedName>
        <fullName evidence="1">Uncharacterized protein</fullName>
    </submittedName>
</protein>
<dbReference type="EMBL" id="HE616890">
    <property type="protein sequence ID" value="CCE98406.1"/>
    <property type="molecule type" value="Genomic_DNA"/>
</dbReference>
<dbReference type="HOGENOM" id="CLU_3315909_0_0_5"/>
<organism evidence="1 2">
    <name type="scientific">Sinorhizobium fredii (strain HH103)</name>
    <dbReference type="NCBI Taxonomy" id="1117943"/>
    <lineage>
        <taxon>Bacteria</taxon>
        <taxon>Pseudomonadati</taxon>
        <taxon>Pseudomonadota</taxon>
        <taxon>Alphaproteobacteria</taxon>
        <taxon>Hyphomicrobiales</taxon>
        <taxon>Rhizobiaceae</taxon>
        <taxon>Sinorhizobium/Ensifer group</taxon>
        <taxon>Sinorhizobium</taxon>
    </lineage>
</organism>
<name>G9A696_SINF1</name>
<gene>
    <name evidence="1" type="ordered locus">SFHH103_03915</name>
</gene>
<dbReference type="AlphaFoldDB" id="G9A696"/>
<proteinExistence type="predicted"/>
<evidence type="ECO:0000313" key="1">
    <source>
        <dbReference type="EMBL" id="CCE98406.1"/>
    </source>
</evidence>
<evidence type="ECO:0000313" key="2">
    <source>
        <dbReference type="Proteomes" id="UP000007735"/>
    </source>
</evidence>
<dbReference type="PATRIC" id="fig|380.5.peg.4138"/>
<dbReference type="Proteomes" id="UP000007735">
    <property type="component" value="Chromosome"/>
</dbReference>
<accession>G9A696</accession>
<reference evidence="1 2" key="1">
    <citation type="journal article" date="2012" name="J. Bacteriol.">
        <title>Genome sequence of the soybean symbiont Sinorhizobium fredii HH103.</title>
        <authorList>
            <person name="Weidner S."/>
            <person name="Becker A."/>
            <person name="Bonilla I."/>
            <person name="Jaenicke S."/>
            <person name="Lloret J."/>
            <person name="Margaret I."/>
            <person name="Puhler A."/>
            <person name="Ruiz-Sainz J.E."/>
            <person name="Schneiker-Bekel S."/>
            <person name="Szczepanowski R."/>
            <person name="Vinardell J.M."/>
            <person name="Zehner S."/>
            <person name="Gottfert M."/>
        </authorList>
    </citation>
    <scope>NUCLEOTIDE SEQUENCE [LARGE SCALE GENOMIC DNA]</scope>
    <source>
        <strain evidence="1 2">HH103</strain>
    </source>
</reference>
<dbReference type="KEGG" id="sfh:SFHH103_03915"/>
<dbReference type="STRING" id="1117943.SFHH103_03915"/>